<evidence type="ECO:0000313" key="7">
    <source>
        <dbReference type="Proteomes" id="UP000694413"/>
    </source>
</evidence>
<dbReference type="AlphaFoldDB" id="A0A8D2N1H6"/>
<dbReference type="PANTHER" id="PTHR35971:SF5">
    <property type="entry name" value="OBSCURIN LIKE CYTOSKELETAL ADAPTOR 1"/>
    <property type="match status" value="1"/>
</dbReference>
<reference evidence="6" key="1">
    <citation type="submission" date="2025-08" db="UniProtKB">
        <authorList>
            <consortium name="Ensembl"/>
        </authorList>
    </citation>
    <scope>IDENTIFICATION</scope>
</reference>
<keyword evidence="7" id="KW-1185">Reference proteome</keyword>
<evidence type="ECO:0000256" key="3">
    <source>
        <dbReference type="ARBA" id="ARBA00022553"/>
    </source>
</evidence>
<dbReference type="SMART" id="SM00409">
    <property type="entry name" value="IG"/>
    <property type="match status" value="1"/>
</dbReference>
<dbReference type="GO" id="GO:0005737">
    <property type="term" value="C:cytoplasm"/>
    <property type="evidence" value="ECO:0007669"/>
    <property type="project" value="UniProtKB-SubCell"/>
</dbReference>
<comment type="subcellular location">
    <subcellularLocation>
        <location evidence="1">Cytoplasm</location>
    </subcellularLocation>
</comment>
<dbReference type="PROSITE" id="PS50835">
    <property type="entry name" value="IG_LIKE"/>
    <property type="match status" value="1"/>
</dbReference>
<dbReference type="SMART" id="SM00408">
    <property type="entry name" value="IGc2"/>
    <property type="match status" value="1"/>
</dbReference>
<dbReference type="FunFam" id="2.60.40.10:FF:000228">
    <property type="entry name" value="obscurin isoform X4"/>
    <property type="match status" value="1"/>
</dbReference>
<keyword evidence="3" id="KW-0597">Phosphoprotein</keyword>
<feature type="domain" description="Ig-like" evidence="5">
    <location>
        <begin position="48"/>
        <end position="136"/>
    </location>
</feature>
<dbReference type="InterPro" id="IPR007110">
    <property type="entry name" value="Ig-like_dom"/>
</dbReference>
<dbReference type="InterPro" id="IPR003599">
    <property type="entry name" value="Ig_sub"/>
</dbReference>
<dbReference type="InterPro" id="IPR013098">
    <property type="entry name" value="Ig_I-set"/>
</dbReference>
<dbReference type="SUPFAM" id="SSF48726">
    <property type="entry name" value="Immunoglobulin"/>
    <property type="match status" value="1"/>
</dbReference>
<keyword evidence="2" id="KW-0963">Cytoplasm</keyword>
<sequence length="152" mass="16562">CSRASGNRGCFACAGSKFKFHQAQGLVMRSAMTHEFFPSLTFLDLASPVTFTQPLQNQQAEEGGSVTLSCEVSNPSTPVQWKKGGTVLRASDKYRMRQDGAVAELTIHNLSQADAGDYTCDTGDQQTTTTARLEVKGRVPLCPDLEKYESTF</sequence>
<accession>A0A8D2N1H6</accession>
<organism evidence="6 7">
    <name type="scientific">Zonotrichia albicollis</name>
    <name type="common">White-throated sparrow</name>
    <name type="synonym">Fringilla albicollis</name>
    <dbReference type="NCBI Taxonomy" id="44394"/>
    <lineage>
        <taxon>Eukaryota</taxon>
        <taxon>Metazoa</taxon>
        <taxon>Chordata</taxon>
        <taxon>Craniata</taxon>
        <taxon>Vertebrata</taxon>
        <taxon>Euteleostomi</taxon>
        <taxon>Archelosauria</taxon>
        <taxon>Archosauria</taxon>
        <taxon>Dinosauria</taxon>
        <taxon>Saurischia</taxon>
        <taxon>Theropoda</taxon>
        <taxon>Coelurosauria</taxon>
        <taxon>Aves</taxon>
        <taxon>Neognathae</taxon>
        <taxon>Neoaves</taxon>
        <taxon>Telluraves</taxon>
        <taxon>Australaves</taxon>
        <taxon>Passeriformes</taxon>
        <taxon>Passerellidae</taxon>
        <taxon>Zonotrichia</taxon>
    </lineage>
</organism>
<dbReference type="InterPro" id="IPR052385">
    <property type="entry name" value="Obscurin/Obscurin-like_Reg"/>
</dbReference>
<name>A0A8D2N1H6_ZONAL</name>
<reference evidence="6" key="2">
    <citation type="submission" date="2025-09" db="UniProtKB">
        <authorList>
            <consortium name="Ensembl"/>
        </authorList>
    </citation>
    <scope>IDENTIFICATION</scope>
</reference>
<dbReference type="Proteomes" id="UP000694413">
    <property type="component" value="Unassembled WGS sequence"/>
</dbReference>
<keyword evidence="4" id="KW-1015">Disulfide bond</keyword>
<evidence type="ECO:0000256" key="1">
    <source>
        <dbReference type="ARBA" id="ARBA00004496"/>
    </source>
</evidence>
<dbReference type="Pfam" id="PF07679">
    <property type="entry name" value="I-set"/>
    <property type="match status" value="1"/>
</dbReference>
<dbReference type="Ensembl" id="ENSZALT00000022698.1">
    <property type="protein sequence ID" value="ENSZALP00000016997.1"/>
    <property type="gene ID" value="ENSZALG00000013769.1"/>
</dbReference>
<protein>
    <recommendedName>
        <fullName evidence="5">Ig-like domain-containing protein</fullName>
    </recommendedName>
</protein>
<proteinExistence type="predicted"/>
<dbReference type="PANTHER" id="PTHR35971">
    <property type="entry name" value="SI:DKEY-31G6.6"/>
    <property type="match status" value="1"/>
</dbReference>
<dbReference type="Gene3D" id="2.60.40.10">
    <property type="entry name" value="Immunoglobulins"/>
    <property type="match status" value="1"/>
</dbReference>
<evidence type="ECO:0000313" key="6">
    <source>
        <dbReference type="Ensembl" id="ENSZALP00000016997.1"/>
    </source>
</evidence>
<evidence type="ECO:0000259" key="5">
    <source>
        <dbReference type="PROSITE" id="PS50835"/>
    </source>
</evidence>
<dbReference type="InterPro" id="IPR036179">
    <property type="entry name" value="Ig-like_dom_sf"/>
</dbReference>
<dbReference type="InterPro" id="IPR013783">
    <property type="entry name" value="Ig-like_fold"/>
</dbReference>
<evidence type="ECO:0000256" key="2">
    <source>
        <dbReference type="ARBA" id="ARBA00022490"/>
    </source>
</evidence>
<evidence type="ECO:0000256" key="4">
    <source>
        <dbReference type="ARBA" id="ARBA00023157"/>
    </source>
</evidence>
<dbReference type="InterPro" id="IPR003598">
    <property type="entry name" value="Ig_sub2"/>
</dbReference>